<dbReference type="PANTHER" id="PTHR24356">
    <property type="entry name" value="SERINE/THREONINE-PROTEIN KINASE"/>
    <property type="match status" value="1"/>
</dbReference>
<organism evidence="17 18">
    <name type="scientific">Tritrichomonas foetus</name>
    <dbReference type="NCBI Taxonomy" id="1144522"/>
    <lineage>
        <taxon>Eukaryota</taxon>
        <taxon>Metamonada</taxon>
        <taxon>Parabasalia</taxon>
        <taxon>Tritrichomonadida</taxon>
        <taxon>Tritrichomonadidae</taxon>
        <taxon>Tritrichomonas</taxon>
    </lineage>
</organism>
<dbReference type="InterPro" id="IPR050236">
    <property type="entry name" value="Ser_Thr_kinase_AGC"/>
</dbReference>
<dbReference type="InterPro" id="IPR011009">
    <property type="entry name" value="Kinase-like_dom_sf"/>
</dbReference>
<dbReference type="PROSITE" id="PS51285">
    <property type="entry name" value="AGC_KINASE_CTER"/>
    <property type="match status" value="1"/>
</dbReference>
<dbReference type="GO" id="GO:0005524">
    <property type="term" value="F:ATP binding"/>
    <property type="evidence" value="ECO:0007669"/>
    <property type="project" value="UniProtKB-UniRule"/>
</dbReference>
<accession>A0A1J4KGR8</accession>
<feature type="domain" description="AGC-kinase C-terminal" evidence="16">
    <location>
        <begin position="417"/>
        <end position="512"/>
    </location>
</feature>
<evidence type="ECO:0000256" key="11">
    <source>
        <dbReference type="ARBA" id="ARBA00047899"/>
    </source>
</evidence>
<dbReference type="FunFam" id="1.10.510.10:FF:000086">
    <property type="entry name" value="Non-specific serine/threonine protein kinase"/>
    <property type="match status" value="1"/>
</dbReference>
<dbReference type="PROSITE" id="PS50011">
    <property type="entry name" value="PROTEIN_KINASE_DOM"/>
    <property type="match status" value="1"/>
</dbReference>
<dbReference type="GO" id="GO:0005737">
    <property type="term" value="C:cytoplasm"/>
    <property type="evidence" value="ECO:0007669"/>
    <property type="project" value="UniProtKB-SubCell"/>
</dbReference>
<reference evidence="17" key="1">
    <citation type="submission" date="2016-10" db="EMBL/GenBank/DDBJ databases">
        <authorList>
            <person name="Benchimol M."/>
            <person name="Almeida L.G."/>
            <person name="Vasconcelos A.T."/>
            <person name="Perreira-Neves A."/>
            <person name="Rosa I.A."/>
            <person name="Tasca T."/>
            <person name="Bogo M.R."/>
            <person name="de Souza W."/>
        </authorList>
    </citation>
    <scope>NUCLEOTIDE SEQUENCE [LARGE SCALE GENOMIC DNA]</scope>
    <source>
        <strain evidence="17">K</strain>
    </source>
</reference>
<dbReference type="AlphaFoldDB" id="A0A1J4KGR8"/>
<proteinExistence type="inferred from homology"/>
<evidence type="ECO:0000256" key="10">
    <source>
        <dbReference type="ARBA" id="ARBA00022840"/>
    </source>
</evidence>
<dbReference type="PROSITE" id="PS00107">
    <property type="entry name" value="PROTEIN_KINASE_ATP"/>
    <property type="match status" value="1"/>
</dbReference>
<dbReference type="Gene3D" id="3.30.200.20">
    <property type="entry name" value="Phosphorylase Kinase, domain 1"/>
    <property type="match status" value="2"/>
</dbReference>
<dbReference type="GO" id="GO:0035556">
    <property type="term" value="P:intracellular signal transduction"/>
    <property type="evidence" value="ECO:0007669"/>
    <property type="project" value="TreeGrafter"/>
</dbReference>
<feature type="compositionally biased region" description="Polar residues" evidence="14">
    <location>
        <begin position="19"/>
        <end position="31"/>
    </location>
</feature>
<dbReference type="FunFam" id="3.30.200.20:FF:000192">
    <property type="entry name" value="Serine/threonine-protein kinase cot-1"/>
    <property type="match status" value="1"/>
</dbReference>
<dbReference type="InterPro" id="IPR000961">
    <property type="entry name" value="AGC-kinase_C"/>
</dbReference>
<dbReference type="SMART" id="SM00220">
    <property type="entry name" value="S_TKc"/>
    <property type="match status" value="1"/>
</dbReference>
<dbReference type="EC" id="2.7.11.1" evidence="3"/>
<gene>
    <name evidence="17" type="primary">ndrA</name>
    <name evidence="17" type="ORF">TRFO_20285</name>
</gene>
<sequence>MNHSMHDSYSVMNPDEDGSSLSQSPGTNQTDIPFKKTPSRITQYKSDITKHYLEQHFQDVFRETSESKMRRRQFRDSLKKGSYSRKERKNLKSQFAQTESTIKRFKRRNLRSSHFIKIKLIGRGAFGEVWVVRDKDDNQIYAMKVMKKSDIITKKQIINALTEQDFLTKNDNPWSVRLFYSFFDHKNLYLVMEFLPGGDLMNLLIKRGCFTETETKFFIAETLLAIQHVHITGFIHRDIKPDNILLTKDGHIRLTDFGLSTKTDRYSDPLIQLIDDFTESFSNNEIKHTHENVNTKNIPENENQTQIKAKSKREKVLSAVGTVEYIAPEVILKKPYSNKVDYWSLGAIMYEMLFGNIPFFADTPRDIAMKVIKWRETLIFPTAPPVSNDAIDLMKKLLCNAEDRIDFETIKNHRFFHGIDWNHIQDIQSPCKPTIRGEIDTSNFDDFESFSDFENDNSDNSDSEYNSNNDDYQILDGVKIPKKKKNSEVEEFTDLAFMGFKYSRRATSLSPDEIKKLDASSKKSKRRKSDKIWKKFKKF</sequence>
<dbReference type="GO" id="GO:0004674">
    <property type="term" value="F:protein serine/threonine kinase activity"/>
    <property type="evidence" value="ECO:0007669"/>
    <property type="project" value="UniProtKB-KW"/>
</dbReference>
<dbReference type="Gene3D" id="1.10.510.10">
    <property type="entry name" value="Transferase(Phosphotransferase) domain 1"/>
    <property type="match status" value="2"/>
</dbReference>
<evidence type="ECO:0000259" key="15">
    <source>
        <dbReference type="PROSITE" id="PS50011"/>
    </source>
</evidence>
<comment type="catalytic activity">
    <reaction evidence="11">
        <text>L-threonyl-[protein] + ATP = O-phospho-L-threonyl-[protein] + ADP + H(+)</text>
        <dbReference type="Rhea" id="RHEA:46608"/>
        <dbReference type="Rhea" id="RHEA-COMP:11060"/>
        <dbReference type="Rhea" id="RHEA-COMP:11605"/>
        <dbReference type="ChEBI" id="CHEBI:15378"/>
        <dbReference type="ChEBI" id="CHEBI:30013"/>
        <dbReference type="ChEBI" id="CHEBI:30616"/>
        <dbReference type="ChEBI" id="CHEBI:61977"/>
        <dbReference type="ChEBI" id="CHEBI:456216"/>
        <dbReference type="EC" id="2.7.11.1"/>
    </reaction>
</comment>
<evidence type="ECO:0000313" key="18">
    <source>
        <dbReference type="Proteomes" id="UP000179807"/>
    </source>
</evidence>
<name>A0A1J4KGR8_9EUKA</name>
<evidence type="ECO:0000256" key="2">
    <source>
        <dbReference type="ARBA" id="ARBA00009903"/>
    </source>
</evidence>
<dbReference type="InterPro" id="IPR008271">
    <property type="entry name" value="Ser/Thr_kinase_AS"/>
</dbReference>
<keyword evidence="6" id="KW-0597">Phosphoprotein</keyword>
<keyword evidence="10 13" id="KW-0067">ATP-binding</keyword>
<dbReference type="InterPro" id="IPR017441">
    <property type="entry name" value="Protein_kinase_ATP_BS"/>
</dbReference>
<keyword evidence="4" id="KW-0963">Cytoplasm</keyword>
<keyword evidence="9 17" id="KW-0418">Kinase</keyword>
<keyword evidence="7" id="KW-0808">Transferase</keyword>
<comment type="subcellular location">
    <subcellularLocation>
        <location evidence="1">Cytoplasm</location>
    </subcellularLocation>
</comment>
<feature type="domain" description="Protein kinase" evidence="15">
    <location>
        <begin position="115"/>
        <end position="416"/>
    </location>
</feature>
<feature type="region of interest" description="Disordered" evidence="14">
    <location>
        <begin position="64"/>
        <end position="90"/>
    </location>
</feature>
<dbReference type="PROSITE" id="PS00108">
    <property type="entry name" value="PROTEIN_KINASE_ST"/>
    <property type="match status" value="1"/>
</dbReference>
<evidence type="ECO:0000256" key="14">
    <source>
        <dbReference type="SAM" id="MobiDB-lite"/>
    </source>
</evidence>
<dbReference type="Proteomes" id="UP000179807">
    <property type="component" value="Unassembled WGS sequence"/>
</dbReference>
<keyword evidence="5" id="KW-0723">Serine/threonine-protein kinase</keyword>
<feature type="region of interest" description="Disordered" evidence="14">
    <location>
        <begin position="518"/>
        <end position="539"/>
    </location>
</feature>
<dbReference type="SUPFAM" id="SSF56112">
    <property type="entry name" value="Protein kinase-like (PK-like)"/>
    <property type="match status" value="1"/>
</dbReference>
<dbReference type="EMBL" id="MLAK01000612">
    <property type="protein sequence ID" value="OHT10411.1"/>
    <property type="molecule type" value="Genomic_DNA"/>
</dbReference>
<evidence type="ECO:0000313" key="17">
    <source>
        <dbReference type="EMBL" id="OHT10411.1"/>
    </source>
</evidence>
<dbReference type="SMART" id="SM00133">
    <property type="entry name" value="S_TK_X"/>
    <property type="match status" value="1"/>
</dbReference>
<dbReference type="FunFam" id="1.10.510.10:FF:000057">
    <property type="entry name" value="Non-specific serine/threonine protein kinase"/>
    <property type="match status" value="1"/>
</dbReference>
<dbReference type="OrthoDB" id="3638488at2759"/>
<protein>
    <recommendedName>
        <fullName evidence="3">non-specific serine/threonine protein kinase</fullName>
        <ecNumber evidence="3">2.7.11.1</ecNumber>
    </recommendedName>
</protein>
<evidence type="ECO:0000256" key="1">
    <source>
        <dbReference type="ARBA" id="ARBA00004496"/>
    </source>
</evidence>
<dbReference type="GeneID" id="94836013"/>
<dbReference type="PANTHER" id="PTHR24356:SF184">
    <property type="entry name" value="SERINE_THREONINE-PROTEIN KINASE TRICORNERED"/>
    <property type="match status" value="1"/>
</dbReference>
<dbReference type="RefSeq" id="XP_068363547.1">
    <property type="nucleotide sequence ID" value="XM_068501309.1"/>
</dbReference>
<dbReference type="InterPro" id="IPR000719">
    <property type="entry name" value="Prot_kinase_dom"/>
</dbReference>
<evidence type="ECO:0000256" key="6">
    <source>
        <dbReference type="ARBA" id="ARBA00022553"/>
    </source>
</evidence>
<evidence type="ECO:0000256" key="12">
    <source>
        <dbReference type="ARBA" id="ARBA00048679"/>
    </source>
</evidence>
<evidence type="ECO:0000256" key="13">
    <source>
        <dbReference type="PROSITE-ProRule" id="PRU10141"/>
    </source>
</evidence>
<dbReference type="VEuPathDB" id="TrichDB:TRFO_20285"/>
<comment type="similarity">
    <text evidence="2">Belongs to the protein kinase superfamily. AGC Ser/Thr protein kinase family.</text>
</comment>
<keyword evidence="8 13" id="KW-0547">Nucleotide-binding</keyword>
<evidence type="ECO:0000256" key="4">
    <source>
        <dbReference type="ARBA" id="ARBA00022490"/>
    </source>
</evidence>
<comment type="catalytic activity">
    <reaction evidence="12">
        <text>L-seryl-[protein] + ATP = O-phospho-L-seryl-[protein] + ADP + H(+)</text>
        <dbReference type="Rhea" id="RHEA:17989"/>
        <dbReference type="Rhea" id="RHEA-COMP:9863"/>
        <dbReference type="Rhea" id="RHEA-COMP:11604"/>
        <dbReference type="ChEBI" id="CHEBI:15378"/>
        <dbReference type="ChEBI" id="CHEBI:29999"/>
        <dbReference type="ChEBI" id="CHEBI:30616"/>
        <dbReference type="ChEBI" id="CHEBI:83421"/>
        <dbReference type="ChEBI" id="CHEBI:456216"/>
        <dbReference type="EC" id="2.7.11.1"/>
    </reaction>
</comment>
<dbReference type="Pfam" id="PF00069">
    <property type="entry name" value="Pkinase"/>
    <property type="match status" value="2"/>
</dbReference>
<feature type="compositionally biased region" description="Basic and acidic residues" evidence="14">
    <location>
        <begin position="64"/>
        <end position="79"/>
    </location>
</feature>
<dbReference type="GO" id="GO:0071944">
    <property type="term" value="C:cell periphery"/>
    <property type="evidence" value="ECO:0007669"/>
    <property type="project" value="UniProtKB-ARBA"/>
</dbReference>
<feature type="compositionally biased region" description="Basic residues" evidence="14">
    <location>
        <begin position="522"/>
        <end position="539"/>
    </location>
</feature>
<feature type="binding site" evidence="13">
    <location>
        <position position="144"/>
    </location>
    <ligand>
        <name>ATP</name>
        <dbReference type="ChEBI" id="CHEBI:30616"/>
    </ligand>
</feature>
<evidence type="ECO:0000256" key="7">
    <source>
        <dbReference type="ARBA" id="ARBA00022679"/>
    </source>
</evidence>
<feature type="region of interest" description="Disordered" evidence="14">
    <location>
        <begin position="1"/>
        <end position="39"/>
    </location>
</feature>
<keyword evidence="18" id="KW-1185">Reference proteome</keyword>
<evidence type="ECO:0000256" key="9">
    <source>
        <dbReference type="ARBA" id="ARBA00022777"/>
    </source>
</evidence>
<comment type="caution">
    <text evidence="17">The sequence shown here is derived from an EMBL/GenBank/DDBJ whole genome shotgun (WGS) entry which is preliminary data.</text>
</comment>
<evidence type="ECO:0000256" key="8">
    <source>
        <dbReference type="ARBA" id="ARBA00022741"/>
    </source>
</evidence>
<evidence type="ECO:0000256" key="5">
    <source>
        <dbReference type="ARBA" id="ARBA00022527"/>
    </source>
</evidence>
<evidence type="ECO:0000259" key="16">
    <source>
        <dbReference type="PROSITE" id="PS51285"/>
    </source>
</evidence>
<evidence type="ECO:0000256" key="3">
    <source>
        <dbReference type="ARBA" id="ARBA00012513"/>
    </source>
</evidence>